<accession>A0A6I4ZY56</accession>
<dbReference type="EMBL" id="WMEQ01000005">
    <property type="protein sequence ID" value="MYL33806.1"/>
    <property type="molecule type" value="Genomic_DNA"/>
</dbReference>
<reference evidence="1 2" key="1">
    <citation type="submission" date="2019-11" db="EMBL/GenBank/DDBJ databases">
        <title>Genome sequences of 17 halophilic strains isolated from different environments.</title>
        <authorList>
            <person name="Furrow R.E."/>
        </authorList>
    </citation>
    <scope>NUCLEOTIDE SEQUENCE [LARGE SCALE GENOMIC DNA]</scope>
    <source>
        <strain evidence="1 2">22514_16_FS</strain>
    </source>
</reference>
<sequence length="201" mass="23302">MSRSVMRKTSGLLWVIISIIMLSMPQSTYSIHANDTAKGTDHIERTTTSMQKTEMKSEQPVLANNVSTESKRMTTISHKIIAKRTNQFMNKLVQEAGPNNKVKAYDSKNELIQSFQSISTTALAKEYVDFYYKEYNNGLYIIPTETPPWFNKEKEYQTKQLGNQHVMVIQENQSEMHGNYTIEIEFAYENDQWKMVSVNHK</sequence>
<evidence type="ECO:0000313" key="2">
    <source>
        <dbReference type="Proteomes" id="UP000468638"/>
    </source>
</evidence>
<gene>
    <name evidence="1" type="ORF">GLW05_09360</name>
</gene>
<evidence type="ECO:0000313" key="1">
    <source>
        <dbReference type="EMBL" id="MYL33806.1"/>
    </source>
</evidence>
<organism evidence="1 2">
    <name type="scientific">Pontibacillus yanchengensis</name>
    <dbReference type="NCBI Taxonomy" id="462910"/>
    <lineage>
        <taxon>Bacteria</taxon>
        <taxon>Bacillati</taxon>
        <taxon>Bacillota</taxon>
        <taxon>Bacilli</taxon>
        <taxon>Bacillales</taxon>
        <taxon>Bacillaceae</taxon>
        <taxon>Pontibacillus</taxon>
    </lineage>
</organism>
<dbReference type="AlphaFoldDB" id="A0A6I4ZY56"/>
<dbReference type="RefSeq" id="WP_160909542.1">
    <property type="nucleotide sequence ID" value="NZ_WMEQ01000005.1"/>
</dbReference>
<dbReference type="Proteomes" id="UP000468638">
    <property type="component" value="Unassembled WGS sequence"/>
</dbReference>
<name>A0A6I4ZY56_9BACI</name>
<dbReference type="OrthoDB" id="2880030at2"/>
<proteinExistence type="predicted"/>
<comment type="caution">
    <text evidence="1">The sequence shown here is derived from an EMBL/GenBank/DDBJ whole genome shotgun (WGS) entry which is preliminary data.</text>
</comment>
<protein>
    <submittedName>
        <fullName evidence="1">Uncharacterized protein</fullName>
    </submittedName>
</protein>